<dbReference type="Pfam" id="PF04379">
    <property type="entry name" value="DUF525"/>
    <property type="match status" value="1"/>
</dbReference>
<proteinExistence type="inferred from homology"/>
<dbReference type="NCBIfam" id="NF003967">
    <property type="entry name" value="PRK05461.1"/>
    <property type="match status" value="1"/>
</dbReference>
<dbReference type="Gene3D" id="2.60.40.1470">
    <property type="entry name" value="ApaG domain"/>
    <property type="match status" value="1"/>
</dbReference>
<dbReference type="OrthoDB" id="9795226at2"/>
<evidence type="ECO:0000313" key="4">
    <source>
        <dbReference type="EMBL" id="PYE74203.1"/>
    </source>
</evidence>
<dbReference type="InterPro" id="IPR007474">
    <property type="entry name" value="ApaG_domain"/>
</dbReference>
<comment type="caution">
    <text evidence="4">The sequence shown here is derived from an EMBL/GenBank/DDBJ whole genome shotgun (WGS) entry which is preliminary data.</text>
</comment>
<evidence type="ECO:0000256" key="2">
    <source>
        <dbReference type="HAMAP-Rule" id="MF_00791"/>
    </source>
</evidence>
<keyword evidence="5" id="KW-1185">Reference proteome</keyword>
<accession>A0A318SCC3</accession>
<evidence type="ECO:0000259" key="3">
    <source>
        <dbReference type="PROSITE" id="PS51087"/>
    </source>
</evidence>
<reference evidence="4 5" key="1">
    <citation type="submission" date="2018-06" db="EMBL/GenBank/DDBJ databases">
        <title>Genomic Encyclopedia of Type Strains, Phase III (KMG-III): the genomes of soil and plant-associated and newly described type strains.</title>
        <authorList>
            <person name="Whitman W."/>
        </authorList>
    </citation>
    <scope>NUCLEOTIDE SEQUENCE [LARGE SCALE GENOMIC DNA]</scope>
    <source>
        <strain evidence="4 5">CECT 7646</strain>
    </source>
</reference>
<feature type="domain" description="ApaG" evidence="3">
    <location>
        <begin position="1"/>
        <end position="124"/>
    </location>
</feature>
<dbReference type="PANTHER" id="PTHR14289:SF16">
    <property type="entry name" value="POLYMERASE DELTA-INTERACTING PROTEIN 2"/>
    <property type="match status" value="1"/>
</dbReference>
<dbReference type="GO" id="GO:0070987">
    <property type="term" value="P:error-free translesion synthesis"/>
    <property type="evidence" value="ECO:0007669"/>
    <property type="project" value="TreeGrafter"/>
</dbReference>
<dbReference type="AlphaFoldDB" id="A0A318SCC3"/>
<dbReference type="InterPro" id="IPR036767">
    <property type="entry name" value="ApaG_sf"/>
</dbReference>
<evidence type="ECO:0000313" key="5">
    <source>
        <dbReference type="Proteomes" id="UP000247540"/>
    </source>
</evidence>
<organism evidence="4 5">
    <name type="scientific">Xylophilus ampelinus</name>
    <dbReference type="NCBI Taxonomy" id="54067"/>
    <lineage>
        <taxon>Bacteria</taxon>
        <taxon>Pseudomonadati</taxon>
        <taxon>Pseudomonadota</taxon>
        <taxon>Betaproteobacteria</taxon>
        <taxon>Burkholderiales</taxon>
        <taxon>Xylophilus</taxon>
    </lineage>
</organism>
<sequence length="134" mass="14932">MPKHQFQITVEPQYLPAQSQPERRLYGFSYTITVVNVGDVAAQLIARHWIIRDARGHVEEVKGLGVVGQQPLLKPGESFRYTSGCRLRTPNGTMQGSYFCVGEDATRFDAEIPLFVLEAYASPMPGDGTPRVLH</sequence>
<name>A0A318SCC3_9BURK</name>
<dbReference type="Proteomes" id="UP000247540">
    <property type="component" value="Unassembled WGS sequence"/>
</dbReference>
<dbReference type="InterPro" id="IPR023065">
    <property type="entry name" value="Uncharacterised_ApaG"/>
</dbReference>
<dbReference type="HAMAP" id="MF_00791">
    <property type="entry name" value="ApaG"/>
    <property type="match status" value="1"/>
</dbReference>
<dbReference type="EMBL" id="QJTC01000029">
    <property type="protein sequence ID" value="PYE74203.1"/>
    <property type="molecule type" value="Genomic_DNA"/>
</dbReference>
<dbReference type="PANTHER" id="PTHR14289">
    <property type="entry name" value="F-BOX ONLY PROTEIN 3"/>
    <property type="match status" value="1"/>
</dbReference>
<dbReference type="RefSeq" id="WP_110466803.1">
    <property type="nucleotide sequence ID" value="NZ_JAMOFZ010000029.1"/>
</dbReference>
<evidence type="ECO:0000256" key="1">
    <source>
        <dbReference type="ARBA" id="ARBA00017693"/>
    </source>
</evidence>
<protein>
    <recommendedName>
        <fullName evidence="1 2">Protein ApaG</fullName>
    </recommendedName>
</protein>
<dbReference type="SUPFAM" id="SSF110069">
    <property type="entry name" value="ApaG-like"/>
    <property type="match status" value="1"/>
</dbReference>
<gene>
    <name evidence="2" type="primary">apaG</name>
    <name evidence="4" type="ORF">DFQ15_12929</name>
</gene>
<dbReference type="PROSITE" id="PS51087">
    <property type="entry name" value="APAG"/>
    <property type="match status" value="1"/>
</dbReference>